<dbReference type="InterPro" id="IPR018392">
    <property type="entry name" value="LysM"/>
</dbReference>
<name>A0A370CGA9_9COXI</name>
<protein>
    <submittedName>
        <fullName evidence="13">LysM peptidoglycan-binding domain-containing protein</fullName>
    </submittedName>
</protein>
<dbReference type="CDD" id="cd16913">
    <property type="entry name" value="YkuD_like"/>
    <property type="match status" value="1"/>
</dbReference>
<feature type="active site" description="Proton donor/acceptor" evidence="9">
    <location>
        <position position="205"/>
    </location>
</feature>
<dbReference type="PROSITE" id="PS51782">
    <property type="entry name" value="LYSM"/>
    <property type="match status" value="1"/>
</dbReference>
<keyword evidence="4" id="KW-0808">Transferase</keyword>
<feature type="transmembrane region" description="Helical" evidence="10">
    <location>
        <begin position="21"/>
        <end position="42"/>
    </location>
</feature>
<keyword evidence="3" id="KW-0328">Glycosyltransferase</keyword>
<dbReference type="GO" id="GO:0016757">
    <property type="term" value="F:glycosyltransferase activity"/>
    <property type="evidence" value="ECO:0007669"/>
    <property type="project" value="UniProtKB-KW"/>
</dbReference>
<dbReference type="InterPro" id="IPR050979">
    <property type="entry name" value="LD-transpeptidase"/>
</dbReference>
<evidence type="ECO:0000256" key="2">
    <source>
        <dbReference type="ARBA" id="ARBA00005992"/>
    </source>
</evidence>
<keyword evidence="10" id="KW-1133">Transmembrane helix</keyword>
<keyword evidence="10" id="KW-0812">Transmembrane</keyword>
<evidence type="ECO:0000256" key="8">
    <source>
        <dbReference type="ARBA" id="ARBA00023316"/>
    </source>
</evidence>
<dbReference type="PROSITE" id="PS52029">
    <property type="entry name" value="LD_TPASE"/>
    <property type="match status" value="1"/>
</dbReference>
<accession>A0A370CGA9</accession>
<evidence type="ECO:0000256" key="10">
    <source>
        <dbReference type="SAM" id="Phobius"/>
    </source>
</evidence>
<keyword evidence="14" id="KW-1185">Reference proteome</keyword>
<dbReference type="InterPro" id="IPR036779">
    <property type="entry name" value="LysM_dom_sf"/>
</dbReference>
<evidence type="ECO:0000256" key="9">
    <source>
        <dbReference type="PROSITE-ProRule" id="PRU01373"/>
    </source>
</evidence>
<keyword evidence="6 9" id="KW-0133">Cell shape</keyword>
<reference evidence="13 14" key="2">
    <citation type="journal article" date="2018" name="J. Invertebr. Pathol.">
        <title>'Candidatus Aquirickettsiella gammari' (Gammaproteobacteria: Legionellales: Coxiellaceae): A bacterial pathogen of the freshwater crustacean Gammarus fossarum (Malacostraca: Amphipoda).</title>
        <authorList>
            <person name="Bojko J."/>
            <person name="Dunn A.M."/>
            <person name="Stebbing P.D."/>
            <person name="van Aerle R."/>
            <person name="Bacela-Spychalska K."/>
            <person name="Bean T.P."/>
            <person name="Urrutia A."/>
            <person name="Stentiford G.D."/>
        </authorList>
    </citation>
    <scope>NUCLEOTIDE SEQUENCE [LARGE SCALE GENOMIC DNA]</scope>
    <source>
        <strain evidence="13">RA15029</strain>
    </source>
</reference>
<sequence length="339" mass="38031">MPTILSAVTKTGNLRVLAARFSIGFFLYWILVTQACALTFVLPPPGSDIVGHVQWVQALPGDTFNKIGRRYDMGYFELVEANPMIDPLHPRPGSIVVIPSRFILPPGPRHGLVINLAELRIYYYPPQRHVVISFPVGIGREGWDTPLGPSWIAEKMRNPTWIVPESIRNDRAKDGINLPAKVPPGPDNPLGGYAMRLKQATYLIHGTNDSQGVGRRSSAGCIRLFPEDIESLFSEVSIKEKLAIIDAPYKFGWDKQQLYLEAHAPLQRLSLARRITMEEKLIRANGAKAAKIQWQSVERIARQENGIPQVVAYSERPITPNLPRAHLKIKMKKKSKKIN</sequence>
<dbReference type="InterPro" id="IPR005490">
    <property type="entry name" value="LD_TPept_cat_dom"/>
</dbReference>
<evidence type="ECO:0000259" key="12">
    <source>
        <dbReference type="PROSITE" id="PS52029"/>
    </source>
</evidence>
<evidence type="ECO:0000256" key="1">
    <source>
        <dbReference type="ARBA" id="ARBA00004752"/>
    </source>
</evidence>
<dbReference type="GO" id="GO:0008360">
    <property type="term" value="P:regulation of cell shape"/>
    <property type="evidence" value="ECO:0007669"/>
    <property type="project" value="UniProtKB-UniRule"/>
</dbReference>
<comment type="similarity">
    <text evidence="2">Belongs to the YkuD family.</text>
</comment>
<reference evidence="13 14" key="1">
    <citation type="journal article" date="2017" name="Int. J. Syst. Evol. Microbiol.">
        <title>Aquarickettsiella crustaci n. gen. n. sp. (Gammaproteobacteria: Legionellales: Coxiellaceae); a bacterial pathogen of the freshwater crustacean: Gammarus fossarum (Malacostraca: Amphipoda).</title>
        <authorList>
            <person name="Bojko J."/>
            <person name="Dunn A.M."/>
            <person name="Stebbing P.D."/>
            <person name="Van Aerle R."/>
            <person name="Bacela-Spychalska K."/>
            <person name="Bean T.P."/>
            <person name="Stentiford G.D."/>
        </authorList>
    </citation>
    <scope>NUCLEOTIDE SEQUENCE [LARGE SCALE GENOMIC DNA]</scope>
    <source>
        <strain evidence="13">RA15029</strain>
    </source>
</reference>
<evidence type="ECO:0000256" key="6">
    <source>
        <dbReference type="ARBA" id="ARBA00022960"/>
    </source>
</evidence>
<proteinExistence type="inferred from homology"/>
<dbReference type="SUPFAM" id="SSF141523">
    <property type="entry name" value="L,D-transpeptidase catalytic domain-like"/>
    <property type="match status" value="1"/>
</dbReference>
<dbReference type="GO" id="GO:0018104">
    <property type="term" value="P:peptidoglycan-protein cross-linking"/>
    <property type="evidence" value="ECO:0007669"/>
    <property type="project" value="TreeGrafter"/>
</dbReference>
<evidence type="ECO:0000313" key="13">
    <source>
        <dbReference type="EMBL" id="RDH40078.1"/>
    </source>
</evidence>
<dbReference type="GO" id="GO:0071555">
    <property type="term" value="P:cell wall organization"/>
    <property type="evidence" value="ECO:0007669"/>
    <property type="project" value="UniProtKB-UniRule"/>
</dbReference>
<evidence type="ECO:0000256" key="5">
    <source>
        <dbReference type="ARBA" id="ARBA00022801"/>
    </source>
</evidence>
<dbReference type="SUPFAM" id="SSF54106">
    <property type="entry name" value="LysM domain"/>
    <property type="match status" value="1"/>
</dbReference>
<dbReference type="Gene3D" id="3.10.350.10">
    <property type="entry name" value="LysM domain"/>
    <property type="match status" value="1"/>
</dbReference>
<dbReference type="EMBL" id="NMOS02000017">
    <property type="protein sequence ID" value="RDH40078.1"/>
    <property type="molecule type" value="Genomic_DNA"/>
</dbReference>
<organism evidence="13 14">
    <name type="scientific">Candidatus Aquirickettsiella gammari</name>
    <dbReference type="NCBI Taxonomy" id="2016198"/>
    <lineage>
        <taxon>Bacteria</taxon>
        <taxon>Pseudomonadati</taxon>
        <taxon>Pseudomonadota</taxon>
        <taxon>Gammaproteobacteria</taxon>
        <taxon>Legionellales</taxon>
        <taxon>Coxiellaceae</taxon>
        <taxon>Candidatus Aquirickettsiella</taxon>
    </lineage>
</organism>
<dbReference type="PANTHER" id="PTHR30582:SF24">
    <property type="entry name" value="L,D-TRANSPEPTIDASE ERFK_SRFK-RELATED"/>
    <property type="match status" value="1"/>
</dbReference>
<dbReference type="GO" id="GO:0071972">
    <property type="term" value="F:peptidoglycan L,D-transpeptidase activity"/>
    <property type="evidence" value="ECO:0007669"/>
    <property type="project" value="TreeGrafter"/>
</dbReference>
<dbReference type="GO" id="GO:0005576">
    <property type="term" value="C:extracellular region"/>
    <property type="evidence" value="ECO:0007669"/>
    <property type="project" value="TreeGrafter"/>
</dbReference>
<gene>
    <name evidence="13" type="ORF">CFE62_005710</name>
</gene>
<evidence type="ECO:0000256" key="3">
    <source>
        <dbReference type="ARBA" id="ARBA00022676"/>
    </source>
</evidence>
<keyword evidence="8 9" id="KW-0961">Cell wall biogenesis/degradation</keyword>
<evidence type="ECO:0000313" key="14">
    <source>
        <dbReference type="Proteomes" id="UP000226429"/>
    </source>
</evidence>
<dbReference type="CDD" id="cd00118">
    <property type="entry name" value="LysM"/>
    <property type="match status" value="1"/>
</dbReference>
<dbReference type="Gene3D" id="2.40.440.10">
    <property type="entry name" value="L,D-transpeptidase catalytic domain-like"/>
    <property type="match status" value="1"/>
</dbReference>
<feature type="active site" description="Nucleophile" evidence="9">
    <location>
        <position position="221"/>
    </location>
</feature>
<evidence type="ECO:0000256" key="7">
    <source>
        <dbReference type="ARBA" id="ARBA00022984"/>
    </source>
</evidence>
<keyword evidence="10" id="KW-0472">Membrane</keyword>
<dbReference type="UniPathway" id="UPA00219"/>
<dbReference type="Pfam" id="PF01476">
    <property type="entry name" value="LysM"/>
    <property type="match status" value="1"/>
</dbReference>
<dbReference type="AlphaFoldDB" id="A0A370CGA9"/>
<dbReference type="Pfam" id="PF03734">
    <property type="entry name" value="YkuD"/>
    <property type="match status" value="1"/>
</dbReference>
<keyword evidence="7 9" id="KW-0573">Peptidoglycan synthesis</keyword>
<feature type="domain" description="LysM" evidence="11">
    <location>
        <begin position="54"/>
        <end position="98"/>
    </location>
</feature>
<dbReference type="InterPro" id="IPR038063">
    <property type="entry name" value="Transpep_catalytic_dom"/>
</dbReference>
<feature type="domain" description="L,D-TPase catalytic" evidence="12">
    <location>
        <begin position="110"/>
        <end position="245"/>
    </location>
</feature>
<comment type="pathway">
    <text evidence="1 9">Cell wall biogenesis; peptidoglycan biosynthesis.</text>
</comment>
<evidence type="ECO:0000259" key="11">
    <source>
        <dbReference type="PROSITE" id="PS51782"/>
    </source>
</evidence>
<dbReference type="Proteomes" id="UP000226429">
    <property type="component" value="Unassembled WGS sequence"/>
</dbReference>
<keyword evidence="5" id="KW-0378">Hydrolase</keyword>
<comment type="caution">
    <text evidence="13">The sequence shown here is derived from an EMBL/GenBank/DDBJ whole genome shotgun (WGS) entry which is preliminary data.</text>
</comment>
<evidence type="ECO:0000256" key="4">
    <source>
        <dbReference type="ARBA" id="ARBA00022679"/>
    </source>
</evidence>
<dbReference type="PANTHER" id="PTHR30582">
    <property type="entry name" value="L,D-TRANSPEPTIDASE"/>
    <property type="match status" value="1"/>
</dbReference>